<dbReference type="EMBL" id="JBHSFY010000011">
    <property type="protein sequence ID" value="MFC4478724.1"/>
    <property type="molecule type" value="Genomic_DNA"/>
</dbReference>
<gene>
    <name evidence="1" type="ORF">ACFO3N_16740</name>
</gene>
<accession>A0ABV8ZIM8</accession>
<organism evidence="1 2">
    <name type="scientific">Flavobacterium chungangensis</name>
    <dbReference type="NCBI Taxonomy" id="2708132"/>
    <lineage>
        <taxon>Bacteria</taxon>
        <taxon>Pseudomonadati</taxon>
        <taxon>Bacteroidota</taxon>
        <taxon>Flavobacteriia</taxon>
        <taxon>Flavobacteriales</taxon>
        <taxon>Flavobacteriaceae</taxon>
        <taxon>Flavobacterium</taxon>
    </lineage>
</organism>
<sequence length="292" mass="33408">MGTSISLGNYEPDEVPEPWEEYQYRELSSAYYTQSVNMAFKSGDINLVHCITALTSLELNKCFTDSEKNIDIYKVPRKCYLSALTIYMDNKGKIVKGEKVLTEFKLIYDHSEKRHLLDTSYKIRKEKEACIDAKELHKDILENKTVTFRSGKIYILKKFHEYIKQASLCNRRTDVNYTNLKVAENRDELNKTLSLLGITTAAVGFIPGKAPVIADTAMKILGMALSAEPRFSLAEYTYPIKGPVYLDNTTIIQKYKRENSNGYISPQRPKGDPDKENRDLLKELEDFGLALK</sequence>
<evidence type="ECO:0000313" key="2">
    <source>
        <dbReference type="Proteomes" id="UP001596003"/>
    </source>
</evidence>
<keyword evidence="2" id="KW-1185">Reference proteome</keyword>
<proteinExistence type="predicted"/>
<protein>
    <submittedName>
        <fullName evidence="1">Uncharacterized protein</fullName>
    </submittedName>
</protein>
<comment type="caution">
    <text evidence="1">The sequence shown here is derived from an EMBL/GenBank/DDBJ whole genome shotgun (WGS) entry which is preliminary data.</text>
</comment>
<evidence type="ECO:0000313" key="1">
    <source>
        <dbReference type="EMBL" id="MFC4478724.1"/>
    </source>
</evidence>
<dbReference type="RefSeq" id="WP_379799589.1">
    <property type="nucleotide sequence ID" value="NZ_JBHSFY010000011.1"/>
</dbReference>
<name>A0ABV8ZIM8_9FLAO</name>
<reference evidence="2" key="1">
    <citation type="journal article" date="2019" name="Int. J. Syst. Evol. Microbiol.">
        <title>The Global Catalogue of Microorganisms (GCM) 10K type strain sequencing project: providing services to taxonomists for standard genome sequencing and annotation.</title>
        <authorList>
            <consortium name="The Broad Institute Genomics Platform"/>
            <consortium name="The Broad Institute Genome Sequencing Center for Infectious Disease"/>
            <person name="Wu L."/>
            <person name="Ma J."/>
        </authorList>
    </citation>
    <scope>NUCLEOTIDE SEQUENCE [LARGE SCALE GENOMIC DNA]</scope>
    <source>
        <strain evidence="2">NBRC 103627</strain>
    </source>
</reference>
<dbReference type="Proteomes" id="UP001596003">
    <property type="component" value="Unassembled WGS sequence"/>
</dbReference>